<evidence type="ECO:0000313" key="2">
    <source>
        <dbReference type="Proteomes" id="UP000636709"/>
    </source>
</evidence>
<dbReference type="PANTHER" id="PTHR31579">
    <property type="entry name" value="OS03G0796600 PROTEIN"/>
    <property type="match status" value="1"/>
</dbReference>
<sequence>MESSGGGAYKKATAALDEAARARLRGPFITGDVAPSPAPPSRRADADDDLMDLVVDEFYNGYGERGTDGDFAKDAVARRRTNEWKETLRLTLVNVAADAAAARIRAEAERVVREAGPAIVGGGEIRKRLVERLRARGFDAGLCRSSWEKTSSVPAPGSYEYADVRMVGSSPLVPSSRYIVEVNVAGEFEIARPSAEYQELLSSLPLVLVARPEALKELAAAMCAAAEESIRRAGMHVPPWRRAPYVQAKWSGQFERVSEVAGGAGGAAAHARRRKNCGMEMGRREAAAMGREALVSARPLFR</sequence>
<dbReference type="AlphaFoldDB" id="A0A835FCP2"/>
<comment type="caution">
    <text evidence="1">The sequence shown here is derived from an EMBL/GenBank/DDBJ whole genome shotgun (WGS) entry which is preliminary data.</text>
</comment>
<name>A0A835FCP2_9POAL</name>
<dbReference type="PANTHER" id="PTHR31579:SF42">
    <property type="entry name" value="DUF506 FAMILY PROTEIN (DUF506)"/>
    <property type="match status" value="1"/>
</dbReference>
<dbReference type="InterPro" id="IPR006502">
    <property type="entry name" value="PDDEXK-like"/>
</dbReference>
<evidence type="ECO:0000313" key="1">
    <source>
        <dbReference type="EMBL" id="KAF8737536.1"/>
    </source>
</evidence>
<organism evidence="1 2">
    <name type="scientific">Digitaria exilis</name>
    <dbReference type="NCBI Taxonomy" id="1010633"/>
    <lineage>
        <taxon>Eukaryota</taxon>
        <taxon>Viridiplantae</taxon>
        <taxon>Streptophyta</taxon>
        <taxon>Embryophyta</taxon>
        <taxon>Tracheophyta</taxon>
        <taxon>Spermatophyta</taxon>
        <taxon>Magnoliopsida</taxon>
        <taxon>Liliopsida</taxon>
        <taxon>Poales</taxon>
        <taxon>Poaceae</taxon>
        <taxon>PACMAD clade</taxon>
        <taxon>Panicoideae</taxon>
        <taxon>Panicodae</taxon>
        <taxon>Paniceae</taxon>
        <taxon>Anthephorinae</taxon>
        <taxon>Digitaria</taxon>
    </lineage>
</organism>
<accession>A0A835FCP2</accession>
<gene>
    <name evidence="1" type="ORF">HU200_014081</name>
</gene>
<dbReference type="Pfam" id="PF04720">
    <property type="entry name" value="PDDEXK_6"/>
    <property type="match status" value="1"/>
</dbReference>
<dbReference type="EMBL" id="JACEFO010001390">
    <property type="protein sequence ID" value="KAF8737536.1"/>
    <property type="molecule type" value="Genomic_DNA"/>
</dbReference>
<reference evidence="1" key="1">
    <citation type="submission" date="2020-07" db="EMBL/GenBank/DDBJ databases">
        <title>Genome sequence and genetic diversity analysis of an under-domesticated orphan crop, white fonio (Digitaria exilis).</title>
        <authorList>
            <person name="Bennetzen J.L."/>
            <person name="Chen S."/>
            <person name="Ma X."/>
            <person name="Wang X."/>
            <person name="Yssel A.E.J."/>
            <person name="Chaluvadi S.R."/>
            <person name="Johnson M."/>
            <person name="Gangashetty P."/>
            <person name="Hamidou F."/>
            <person name="Sanogo M.D."/>
            <person name="Zwaenepoel A."/>
            <person name="Wallace J."/>
            <person name="Van De Peer Y."/>
            <person name="Van Deynze A."/>
        </authorList>
    </citation>
    <scope>NUCLEOTIDE SEQUENCE</scope>
    <source>
        <tissue evidence="1">Leaves</tissue>
    </source>
</reference>
<dbReference type="Proteomes" id="UP000636709">
    <property type="component" value="Unassembled WGS sequence"/>
</dbReference>
<proteinExistence type="predicted"/>
<dbReference type="NCBIfam" id="TIGR01615">
    <property type="entry name" value="A_thal_3542"/>
    <property type="match status" value="1"/>
</dbReference>
<dbReference type="OrthoDB" id="747933at2759"/>
<protein>
    <submittedName>
        <fullName evidence="1">Uncharacterized protein</fullName>
    </submittedName>
</protein>
<keyword evidence="2" id="KW-1185">Reference proteome</keyword>